<sequence>MADALASLGQGSSNANVAKIAIEQRKKKAEVVEPQVISEELLIEGVEEPVRPDGDAWEPIDFPQVTSLRLSFKNIIEISNLNNFDSLLTLRLDNNIIDKISNLGHLKQLTWLDLSFNNIREIEGLDELQELLDLSLYHNQIEEIKDRLDGCPKLNILSLGHNNMKDLKQIDYLRQFQNLRCLCMEGNKVCNHDSYNQHVLAYLPHLKYLDYMLIDRKAVAQAQEGYNLEELTEVREKEQAEQTRQKAQAEKSATIEKLKTAFLDCTEDLFEEMFSKEVEPENVLVLQCYQGLKEDYRDKLSEEIKGLRARMEEKNEVRLRKVSAFEKAIYASEKESEDEAFQQIRDFKSVKKKVLPRTQVDKEDGVRAEVDELLKHLLDELGDLENQLMANEIALQESIEEALSDFEAKISDLVKSMLDNSREFFTRLEDLEKSFLTGLTEGANSEIEAFTQTQESAIADTDPQKAKYLNNREEMNQALTNFTDAHTSLITNKDDYMTNQMNSWNRTYFENHRARQYKRNRQRVMDTRKVIDECKSEIQAASEDGNEYDEGDGGVDSYGR</sequence>
<dbReference type="EMBL" id="CAJNIZ010045560">
    <property type="protein sequence ID" value="CAE7723868.1"/>
    <property type="molecule type" value="Genomic_DNA"/>
</dbReference>
<keyword evidence="2" id="KW-0963">Cytoplasm</keyword>
<dbReference type="AlphaFoldDB" id="A0A812X4M9"/>
<name>A0A812X4M9_SYMPI</name>
<protein>
    <recommendedName>
        <fullName evidence="11">Dynein regulatory complex subunit 3</fullName>
    </recommendedName>
</protein>
<keyword evidence="4" id="KW-0677">Repeat</keyword>
<gene>
    <name evidence="14" type="primary">DRC3</name>
    <name evidence="14" type="ORF">SPIL2461_LOCUS20675</name>
</gene>
<keyword evidence="15" id="KW-1185">Reference proteome</keyword>
<proteinExistence type="inferred from homology"/>
<keyword evidence="9" id="KW-0966">Cell projection</keyword>
<dbReference type="OrthoDB" id="27917at2759"/>
<feature type="coiled-coil region" evidence="12">
    <location>
        <begin position="367"/>
        <end position="401"/>
    </location>
</feature>
<keyword evidence="6 12" id="KW-0175">Coiled coil</keyword>
<keyword evidence="3" id="KW-0433">Leucine-rich repeat</keyword>
<keyword evidence="5" id="KW-0282">Flagellum</keyword>
<evidence type="ECO:0000256" key="10">
    <source>
        <dbReference type="ARBA" id="ARBA00038378"/>
    </source>
</evidence>
<evidence type="ECO:0000256" key="2">
    <source>
        <dbReference type="ARBA" id="ARBA00022490"/>
    </source>
</evidence>
<dbReference type="GO" id="GO:0005929">
    <property type="term" value="C:cilium"/>
    <property type="evidence" value="ECO:0007669"/>
    <property type="project" value="TreeGrafter"/>
</dbReference>
<dbReference type="Gene3D" id="3.80.10.10">
    <property type="entry name" value="Ribonuclease Inhibitor"/>
    <property type="match status" value="1"/>
</dbReference>
<dbReference type="InterPro" id="IPR032675">
    <property type="entry name" value="LRR_dom_sf"/>
</dbReference>
<comment type="caution">
    <text evidence="14">The sequence shown here is derived from an EMBL/GenBank/DDBJ whole genome shotgun (WGS) entry which is preliminary data.</text>
</comment>
<evidence type="ECO:0000256" key="8">
    <source>
        <dbReference type="ARBA" id="ARBA00023212"/>
    </source>
</evidence>
<dbReference type="InterPro" id="IPR050576">
    <property type="entry name" value="Cilia_flagella_integrity"/>
</dbReference>
<comment type="similarity">
    <text evidence="10">Belongs to the DRC3 family.</text>
</comment>
<comment type="subcellular location">
    <subcellularLocation>
        <location evidence="1">Cytoplasm</location>
        <location evidence="1">Cytoskeleton</location>
        <location evidence="1">Flagellum axoneme</location>
    </subcellularLocation>
</comment>
<dbReference type="SUPFAM" id="SSF52075">
    <property type="entry name" value="Outer arm dynein light chain 1"/>
    <property type="match status" value="1"/>
</dbReference>
<evidence type="ECO:0000256" key="4">
    <source>
        <dbReference type="ARBA" id="ARBA00022737"/>
    </source>
</evidence>
<evidence type="ECO:0000256" key="6">
    <source>
        <dbReference type="ARBA" id="ARBA00023054"/>
    </source>
</evidence>
<evidence type="ECO:0000313" key="14">
    <source>
        <dbReference type="EMBL" id="CAE7723868.1"/>
    </source>
</evidence>
<evidence type="ECO:0000256" key="5">
    <source>
        <dbReference type="ARBA" id="ARBA00022846"/>
    </source>
</evidence>
<dbReference type="PANTHER" id="PTHR45973">
    <property type="entry name" value="PROTEIN PHOSPHATASE 1 REGULATORY SUBUNIT SDS22-RELATED"/>
    <property type="match status" value="1"/>
</dbReference>
<evidence type="ECO:0000256" key="3">
    <source>
        <dbReference type="ARBA" id="ARBA00022614"/>
    </source>
</evidence>
<dbReference type="PANTHER" id="PTHR45973:SF12">
    <property type="entry name" value="DYNEIN REGULATORY COMPLEX SUBUNIT 3"/>
    <property type="match status" value="1"/>
</dbReference>
<feature type="compositionally biased region" description="Acidic residues" evidence="13">
    <location>
        <begin position="544"/>
        <end position="553"/>
    </location>
</feature>
<accession>A0A812X4M9</accession>
<organism evidence="14 15">
    <name type="scientific">Symbiodinium pilosum</name>
    <name type="common">Dinoflagellate</name>
    <dbReference type="NCBI Taxonomy" id="2952"/>
    <lineage>
        <taxon>Eukaryota</taxon>
        <taxon>Sar</taxon>
        <taxon>Alveolata</taxon>
        <taxon>Dinophyceae</taxon>
        <taxon>Suessiales</taxon>
        <taxon>Symbiodiniaceae</taxon>
        <taxon>Symbiodinium</taxon>
    </lineage>
</organism>
<evidence type="ECO:0000256" key="11">
    <source>
        <dbReference type="ARBA" id="ARBA00040950"/>
    </source>
</evidence>
<feature type="coiled-coil region" evidence="12">
    <location>
        <begin position="228"/>
        <end position="257"/>
    </location>
</feature>
<evidence type="ECO:0000256" key="7">
    <source>
        <dbReference type="ARBA" id="ARBA00023069"/>
    </source>
</evidence>
<dbReference type="PROSITE" id="PS51450">
    <property type="entry name" value="LRR"/>
    <property type="match status" value="3"/>
</dbReference>
<dbReference type="InterPro" id="IPR001611">
    <property type="entry name" value="Leu-rich_rpt"/>
</dbReference>
<dbReference type="Proteomes" id="UP000649617">
    <property type="component" value="Unassembled WGS sequence"/>
</dbReference>
<evidence type="ECO:0000256" key="12">
    <source>
        <dbReference type="SAM" id="Coils"/>
    </source>
</evidence>
<feature type="region of interest" description="Disordered" evidence="13">
    <location>
        <begin position="538"/>
        <end position="560"/>
    </location>
</feature>
<evidence type="ECO:0000256" key="1">
    <source>
        <dbReference type="ARBA" id="ARBA00004611"/>
    </source>
</evidence>
<keyword evidence="7" id="KW-0969">Cilium</keyword>
<dbReference type="SMART" id="SM00365">
    <property type="entry name" value="LRR_SD22"/>
    <property type="match status" value="3"/>
</dbReference>
<evidence type="ECO:0000256" key="9">
    <source>
        <dbReference type="ARBA" id="ARBA00023273"/>
    </source>
</evidence>
<evidence type="ECO:0000256" key="13">
    <source>
        <dbReference type="SAM" id="MobiDB-lite"/>
    </source>
</evidence>
<evidence type="ECO:0000313" key="15">
    <source>
        <dbReference type="Proteomes" id="UP000649617"/>
    </source>
</evidence>
<dbReference type="Pfam" id="PF14580">
    <property type="entry name" value="LRR_9"/>
    <property type="match status" value="1"/>
</dbReference>
<reference evidence="14" key="1">
    <citation type="submission" date="2021-02" db="EMBL/GenBank/DDBJ databases">
        <authorList>
            <person name="Dougan E. K."/>
            <person name="Rhodes N."/>
            <person name="Thang M."/>
            <person name="Chan C."/>
        </authorList>
    </citation>
    <scope>NUCLEOTIDE SEQUENCE</scope>
</reference>
<keyword evidence="8" id="KW-0206">Cytoskeleton</keyword>